<reference evidence="1 2" key="1">
    <citation type="submission" date="2018-06" db="EMBL/GenBank/DDBJ databases">
        <title>Complete genome of Desulfovibrio marinus P48SEP.</title>
        <authorList>
            <person name="Crispim J.S."/>
            <person name="Vidigal P.M.P."/>
            <person name="Silva L.C.F."/>
            <person name="Araujo L.C."/>
            <person name="Laguardia C.N."/>
            <person name="Dias R.S."/>
            <person name="Sousa M.P."/>
            <person name="Paula S.O."/>
            <person name="Silva C."/>
        </authorList>
    </citation>
    <scope>NUCLEOTIDE SEQUENCE [LARGE SCALE GENOMIC DNA]</scope>
    <source>
        <strain evidence="1 2">P48SEP</strain>
    </source>
</reference>
<comment type="caution">
    <text evidence="1">The sequence shown here is derived from an EMBL/GenBank/DDBJ whole genome shotgun (WGS) entry which is preliminary data.</text>
</comment>
<dbReference type="Proteomes" id="UP000434052">
    <property type="component" value="Unassembled WGS sequence"/>
</dbReference>
<evidence type="ECO:0000313" key="1">
    <source>
        <dbReference type="EMBL" id="TVM31159.1"/>
    </source>
</evidence>
<gene>
    <name evidence="1" type="ORF">DQK91_18790</name>
</gene>
<protein>
    <submittedName>
        <fullName evidence="1">Uncharacterized protein</fullName>
    </submittedName>
</protein>
<dbReference type="AlphaFoldDB" id="A0A6P1ZEV0"/>
<name>A0A6P1ZEV0_9BACT</name>
<accession>A0A6P1ZEV0</accession>
<dbReference type="EMBL" id="QMIF01000017">
    <property type="protein sequence ID" value="TVM31159.1"/>
    <property type="molecule type" value="Genomic_DNA"/>
</dbReference>
<evidence type="ECO:0000313" key="2">
    <source>
        <dbReference type="Proteomes" id="UP000434052"/>
    </source>
</evidence>
<sequence>MVPKRGSYSVGMTVKLRERLGFPYYDPVSETYIPIKPWILLNNGSEWIRAAGGTSPLMGFFFYQEAPDMPLPDVHWDGGFIVTAPLAEEPKLEEDPAFPMPWGIVHGCKFNGLFVYGGNRILAGKQAWWHRDIGNQPVVSEPLNIGQYYHIVMSFDAEASLLRFLISTVEDGEIKYKYSETFCEDVELEPQHADRIRDDSIWEDGNHPTLVGYWGAVLYFGLSGFPWGDGEYYNYTTFQCVQSPNFETVLPRVYHRALSKNEMYYLADEIFQGTYIVDDQELENIRSMGVDVFSFPGERMTE</sequence>
<proteinExistence type="predicted"/>
<organism evidence="1 2">
    <name type="scientific">Oceanidesulfovibrio marinus</name>
    <dbReference type="NCBI Taxonomy" id="370038"/>
    <lineage>
        <taxon>Bacteria</taxon>
        <taxon>Pseudomonadati</taxon>
        <taxon>Thermodesulfobacteriota</taxon>
        <taxon>Desulfovibrionia</taxon>
        <taxon>Desulfovibrionales</taxon>
        <taxon>Desulfovibrionaceae</taxon>
        <taxon>Oceanidesulfovibrio</taxon>
    </lineage>
</organism>